<organism evidence="1 2">
    <name type="scientific">Holothuria leucospilota</name>
    <name type="common">Black long sea cucumber</name>
    <name type="synonym">Mertensiothuria leucospilota</name>
    <dbReference type="NCBI Taxonomy" id="206669"/>
    <lineage>
        <taxon>Eukaryota</taxon>
        <taxon>Metazoa</taxon>
        <taxon>Echinodermata</taxon>
        <taxon>Eleutherozoa</taxon>
        <taxon>Echinozoa</taxon>
        <taxon>Holothuroidea</taxon>
        <taxon>Aspidochirotacea</taxon>
        <taxon>Aspidochirotida</taxon>
        <taxon>Holothuriidae</taxon>
        <taxon>Holothuria</taxon>
    </lineage>
</organism>
<comment type="caution">
    <text evidence="1">The sequence shown here is derived from an EMBL/GenBank/DDBJ whole genome shotgun (WGS) entry which is preliminary data.</text>
</comment>
<protein>
    <submittedName>
        <fullName evidence="1">Uncharacterized protein</fullName>
    </submittedName>
</protein>
<sequence>MQRFGKVSYLRNFMKRITSQYPPNIQSAKRGTCWGLRSISLANMFACICARVLASLHIINSFVFVQKERGPGALYRTAMNMYGQSITSAPLLSELFSNVAIVNGKQSPRNDA</sequence>
<dbReference type="Proteomes" id="UP001152320">
    <property type="component" value="Chromosome 8"/>
</dbReference>
<accession>A0A9Q1C3K6</accession>
<evidence type="ECO:0000313" key="2">
    <source>
        <dbReference type="Proteomes" id="UP001152320"/>
    </source>
</evidence>
<evidence type="ECO:0000313" key="1">
    <source>
        <dbReference type="EMBL" id="KAJ8038006.1"/>
    </source>
</evidence>
<proteinExistence type="predicted"/>
<dbReference type="EMBL" id="JAIZAY010000008">
    <property type="protein sequence ID" value="KAJ8038006.1"/>
    <property type="molecule type" value="Genomic_DNA"/>
</dbReference>
<reference evidence="1" key="1">
    <citation type="submission" date="2021-10" db="EMBL/GenBank/DDBJ databases">
        <title>Tropical sea cucumber genome reveals ecological adaptation and Cuvierian tubules defense mechanism.</title>
        <authorList>
            <person name="Chen T."/>
        </authorList>
    </citation>
    <scope>NUCLEOTIDE SEQUENCE</scope>
    <source>
        <strain evidence="1">Nanhai2018</strain>
        <tissue evidence="1">Muscle</tissue>
    </source>
</reference>
<keyword evidence="2" id="KW-1185">Reference proteome</keyword>
<dbReference type="AlphaFoldDB" id="A0A9Q1C3K6"/>
<gene>
    <name evidence="1" type="ORF">HOLleu_18967</name>
</gene>
<name>A0A9Q1C3K6_HOLLE</name>